<accession>A0ACC3YNL7</accession>
<protein>
    <submittedName>
        <fullName evidence="1">Ankyrin and het domain-containing protein</fullName>
    </submittedName>
</protein>
<keyword evidence="2" id="KW-1185">Reference proteome</keyword>
<gene>
    <name evidence="1" type="ORF">CTRU02_212461</name>
</gene>
<organism evidence="1 2">
    <name type="scientific">Colletotrichum truncatum</name>
    <name type="common">Anthracnose fungus</name>
    <name type="synonym">Colletotrichum capsici</name>
    <dbReference type="NCBI Taxonomy" id="5467"/>
    <lineage>
        <taxon>Eukaryota</taxon>
        <taxon>Fungi</taxon>
        <taxon>Dikarya</taxon>
        <taxon>Ascomycota</taxon>
        <taxon>Pezizomycotina</taxon>
        <taxon>Sordariomycetes</taxon>
        <taxon>Hypocreomycetidae</taxon>
        <taxon>Glomerellales</taxon>
        <taxon>Glomerellaceae</taxon>
        <taxon>Colletotrichum</taxon>
        <taxon>Colletotrichum truncatum species complex</taxon>
    </lineage>
</organism>
<name>A0ACC3YNL7_COLTU</name>
<reference evidence="1 2" key="1">
    <citation type="journal article" date="2020" name="Phytopathology">
        <title>Genome Sequence Resources of Colletotrichum truncatum, C. plurivorum, C. musicola, and C. sojae: Four Species Pathogenic to Soybean (Glycine max).</title>
        <authorList>
            <person name="Rogerio F."/>
            <person name="Boufleur T.R."/>
            <person name="Ciampi-Guillardi M."/>
            <person name="Sukno S.A."/>
            <person name="Thon M.R."/>
            <person name="Massola Junior N.S."/>
            <person name="Baroncelli R."/>
        </authorList>
    </citation>
    <scope>NUCLEOTIDE SEQUENCE [LARGE SCALE GENOMIC DNA]</scope>
    <source>
        <strain evidence="1 2">CMES1059</strain>
    </source>
</reference>
<dbReference type="EMBL" id="VUJX02000008">
    <property type="protein sequence ID" value="KAL0933498.1"/>
    <property type="molecule type" value="Genomic_DNA"/>
</dbReference>
<proteinExistence type="predicted"/>
<sequence length="153" mass="17220">MATYPYSPLNLPHEIRVLTVQPGKFADDLVCGLSHIKLDSPDEPYEALSYCWSKGVDLDDIDPDTEIPWAVHGKDDNGELITKSGRLPWKDLVDHPYLGEQYIRMGGRMPDASIICDGVPVTVGGELFRALRRFREEEGPPLRIWVDALCINQ</sequence>
<dbReference type="Proteomes" id="UP000805649">
    <property type="component" value="Unassembled WGS sequence"/>
</dbReference>
<evidence type="ECO:0000313" key="2">
    <source>
        <dbReference type="Proteomes" id="UP000805649"/>
    </source>
</evidence>
<evidence type="ECO:0000313" key="1">
    <source>
        <dbReference type="EMBL" id="KAL0933498.1"/>
    </source>
</evidence>
<comment type="caution">
    <text evidence="1">The sequence shown here is derived from an EMBL/GenBank/DDBJ whole genome shotgun (WGS) entry which is preliminary data.</text>
</comment>